<proteinExistence type="predicted"/>
<reference evidence="2" key="1">
    <citation type="submission" date="2021-03" db="EMBL/GenBank/DDBJ databases">
        <title>Streptomyces strains.</title>
        <authorList>
            <person name="Lund M.B."/>
            <person name="Toerring T."/>
        </authorList>
    </citation>
    <scope>NUCLEOTIDE SEQUENCE</scope>
    <source>
        <strain evidence="2">JCM 4242</strain>
    </source>
</reference>
<feature type="domain" description="Carrier" evidence="1">
    <location>
        <begin position="1"/>
        <end position="77"/>
    </location>
</feature>
<dbReference type="InterPro" id="IPR036736">
    <property type="entry name" value="ACP-like_sf"/>
</dbReference>
<accession>A0A939FSS1</accession>
<keyword evidence="3" id="KW-1185">Reference proteome</keyword>
<comment type="caution">
    <text evidence="2">The sequence shown here is derived from an EMBL/GenBank/DDBJ whole genome shotgun (WGS) entry which is preliminary data.</text>
</comment>
<dbReference type="RefSeq" id="WP_179199144.1">
    <property type="nucleotide sequence ID" value="NZ_JAFMOF010000010.1"/>
</dbReference>
<evidence type="ECO:0000313" key="3">
    <source>
        <dbReference type="Proteomes" id="UP000664781"/>
    </source>
</evidence>
<protein>
    <submittedName>
        <fullName evidence="2">Acyl carrier protein</fullName>
    </submittedName>
</protein>
<dbReference type="InterPro" id="IPR009081">
    <property type="entry name" value="PP-bd_ACP"/>
</dbReference>
<dbReference type="AlphaFoldDB" id="A0A939FSS1"/>
<dbReference type="EMBL" id="JAFMOF010000010">
    <property type="protein sequence ID" value="MBO0657440.1"/>
    <property type="molecule type" value="Genomic_DNA"/>
</dbReference>
<name>A0A939FSS1_9ACTN</name>
<dbReference type="Gene3D" id="1.10.1200.10">
    <property type="entry name" value="ACP-like"/>
    <property type="match status" value="1"/>
</dbReference>
<evidence type="ECO:0000313" key="2">
    <source>
        <dbReference type="EMBL" id="MBO0657440.1"/>
    </source>
</evidence>
<dbReference type="PROSITE" id="PS50075">
    <property type="entry name" value="CARRIER"/>
    <property type="match status" value="1"/>
</dbReference>
<sequence length="87" mass="9086">MTDAYALLTGFLRDRFAVPAAELTEDTTFTDLGMDSLDLGEMAVLVRKAHGLALEDVRAGSTLREAADRLDAARRAAAPAAGPGPVA</sequence>
<gene>
    <name evidence="2" type="ORF">J1792_33420</name>
</gene>
<organism evidence="2 3">
    <name type="scientific">Streptomyces triculaminicus</name>
    <dbReference type="NCBI Taxonomy" id="2816232"/>
    <lineage>
        <taxon>Bacteria</taxon>
        <taxon>Bacillati</taxon>
        <taxon>Actinomycetota</taxon>
        <taxon>Actinomycetes</taxon>
        <taxon>Kitasatosporales</taxon>
        <taxon>Streptomycetaceae</taxon>
        <taxon>Streptomyces</taxon>
    </lineage>
</organism>
<dbReference type="Proteomes" id="UP000664781">
    <property type="component" value="Unassembled WGS sequence"/>
</dbReference>
<dbReference type="SUPFAM" id="SSF47336">
    <property type="entry name" value="ACP-like"/>
    <property type="match status" value="1"/>
</dbReference>
<dbReference type="Pfam" id="PF00550">
    <property type="entry name" value="PP-binding"/>
    <property type="match status" value="1"/>
</dbReference>
<evidence type="ECO:0000259" key="1">
    <source>
        <dbReference type="PROSITE" id="PS50075"/>
    </source>
</evidence>